<organism evidence="1">
    <name type="scientific">viral metagenome</name>
    <dbReference type="NCBI Taxonomy" id="1070528"/>
    <lineage>
        <taxon>unclassified sequences</taxon>
        <taxon>metagenomes</taxon>
        <taxon>organismal metagenomes</taxon>
    </lineage>
</organism>
<gene>
    <name evidence="1" type="ORF">TM448A00171_0040</name>
    <name evidence="2" type="ORF">TM448B00200_0047</name>
</gene>
<evidence type="ECO:0000313" key="1">
    <source>
        <dbReference type="EMBL" id="QJA45021.1"/>
    </source>
</evidence>
<accession>A0A6H1ZC62</accession>
<proteinExistence type="predicted"/>
<protein>
    <submittedName>
        <fullName evidence="1">Uncharacterized protein</fullName>
    </submittedName>
</protein>
<sequence>MDIKAQIEAIEATVSTSGWRELKKYFRNKQTDYLRLLADTPLTTEQGLKNAMSYQAMYHAIDAFYEDVKDIRANLEDQANKEKGGEA</sequence>
<name>A0A6H1ZC62_9ZZZZ</name>
<evidence type="ECO:0000313" key="2">
    <source>
        <dbReference type="EMBL" id="QJH94340.1"/>
    </source>
</evidence>
<dbReference type="EMBL" id="MT144599">
    <property type="protein sequence ID" value="QJH94340.1"/>
    <property type="molecule type" value="Genomic_DNA"/>
</dbReference>
<dbReference type="AlphaFoldDB" id="A0A6H1ZC62"/>
<dbReference type="EMBL" id="MT143984">
    <property type="protein sequence ID" value="QJA45021.1"/>
    <property type="molecule type" value="Genomic_DNA"/>
</dbReference>
<reference evidence="1" key="1">
    <citation type="submission" date="2020-03" db="EMBL/GenBank/DDBJ databases">
        <title>The deep terrestrial virosphere.</title>
        <authorList>
            <person name="Holmfeldt K."/>
            <person name="Nilsson E."/>
            <person name="Simone D."/>
            <person name="Lopez-Fernandez M."/>
            <person name="Wu X."/>
            <person name="de Brujin I."/>
            <person name="Lundin D."/>
            <person name="Andersson A."/>
            <person name="Bertilsson S."/>
            <person name="Dopson M."/>
        </authorList>
    </citation>
    <scope>NUCLEOTIDE SEQUENCE</scope>
    <source>
        <strain evidence="1">TM448A00171</strain>
        <strain evidence="2">TM448B00200</strain>
    </source>
</reference>